<name>A0A517ZJF6_9PLAN</name>
<keyword evidence="2" id="KW-1185">Reference proteome</keyword>
<reference evidence="1 2" key="1">
    <citation type="submission" date="2019-02" db="EMBL/GenBank/DDBJ databases">
        <title>Deep-cultivation of Planctomycetes and their phenomic and genomic characterization uncovers novel biology.</title>
        <authorList>
            <person name="Wiegand S."/>
            <person name="Jogler M."/>
            <person name="Boedeker C."/>
            <person name="Pinto D."/>
            <person name="Vollmers J."/>
            <person name="Rivas-Marin E."/>
            <person name="Kohn T."/>
            <person name="Peeters S.H."/>
            <person name="Heuer A."/>
            <person name="Rast P."/>
            <person name="Oberbeckmann S."/>
            <person name="Bunk B."/>
            <person name="Jeske O."/>
            <person name="Meyerdierks A."/>
            <person name="Storesund J.E."/>
            <person name="Kallscheuer N."/>
            <person name="Luecker S."/>
            <person name="Lage O.M."/>
            <person name="Pohl T."/>
            <person name="Merkel B.J."/>
            <person name="Hornburger P."/>
            <person name="Mueller R.-W."/>
            <person name="Bruemmer F."/>
            <person name="Labrenz M."/>
            <person name="Spormann A.M."/>
            <person name="Op den Camp H."/>
            <person name="Overmann J."/>
            <person name="Amann R."/>
            <person name="Jetten M.S.M."/>
            <person name="Mascher T."/>
            <person name="Medema M.H."/>
            <person name="Devos D.P."/>
            <person name="Kaster A.-K."/>
            <person name="Ovreas L."/>
            <person name="Rohde M."/>
            <person name="Galperin M.Y."/>
            <person name="Jogler C."/>
        </authorList>
    </citation>
    <scope>NUCLEOTIDE SEQUENCE [LARGE SCALE GENOMIC DNA]</scope>
    <source>
        <strain evidence="1 2">Mal52</strain>
    </source>
</reference>
<dbReference type="AlphaFoldDB" id="A0A517ZJF6"/>
<proteinExistence type="predicted"/>
<dbReference type="EMBL" id="CP036276">
    <property type="protein sequence ID" value="QDU42599.1"/>
    <property type="molecule type" value="Genomic_DNA"/>
</dbReference>
<dbReference type="KEGG" id="sdyn:Mal52_10660"/>
<evidence type="ECO:0000313" key="2">
    <source>
        <dbReference type="Proteomes" id="UP000319383"/>
    </source>
</evidence>
<dbReference type="Proteomes" id="UP000319383">
    <property type="component" value="Chromosome"/>
</dbReference>
<sequence>MSIRLRELVRRPPEISANTAISRNKPLRLFHSMWNTSLPNSTYPHQPRIPSTLRYLVTDATLIKVRI</sequence>
<protein>
    <submittedName>
        <fullName evidence="1">Uncharacterized protein</fullName>
    </submittedName>
</protein>
<gene>
    <name evidence="1" type="ORF">Mal52_10660</name>
</gene>
<evidence type="ECO:0000313" key="1">
    <source>
        <dbReference type="EMBL" id="QDU42599.1"/>
    </source>
</evidence>
<organism evidence="1 2">
    <name type="scientific">Symmachiella dynata</name>
    <dbReference type="NCBI Taxonomy" id="2527995"/>
    <lineage>
        <taxon>Bacteria</taxon>
        <taxon>Pseudomonadati</taxon>
        <taxon>Planctomycetota</taxon>
        <taxon>Planctomycetia</taxon>
        <taxon>Planctomycetales</taxon>
        <taxon>Planctomycetaceae</taxon>
        <taxon>Symmachiella</taxon>
    </lineage>
</organism>
<accession>A0A517ZJF6</accession>